<name>A0ABW6Q0N5_9ACTN</name>
<keyword evidence="3" id="KW-1185">Reference proteome</keyword>
<proteinExistence type="predicted"/>
<organism evidence="2 3">
    <name type="scientific">Streptomyces marokkonensis</name>
    <dbReference type="NCBI Taxonomy" id="324855"/>
    <lineage>
        <taxon>Bacteria</taxon>
        <taxon>Bacillati</taxon>
        <taxon>Actinomycetota</taxon>
        <taxon>Actinomycetes</taxon>
        <taxon>Kitasatosporales</taxon>
        <taxon>Streptomycetaceae</taxon>
        <taxon>Streptomyces</taxon>
    </lineage>
</organism>
<comment type="caution">
    <text evidence="2">The sequence shown here is derived from an EMBL/GenBank/DDBJ whole genome shotgun (WGS) entry which is preliminary data.</text>
</comment>
<gene>
    <name evidence="2" type="ORF">ACFVZC_03340</name>
</gene>
<protein>
    <submittedName>
        <fullName evidence="2">Uncharacterized protein</fullName>
    </submittedName>
</protein>
<sequence length="71" mass="7815">MGRMMRQRMVQRPAPSSEANAFPDVADDVPVPALGPVLALFSAYAIGIGRIRWRTAFLVFFLGVNVLPQEV</sequence>
<dbReference type="EMBL" id="JBHVZQ010000002">
    <property type="protein sequence ID" value="MFF1272443.1"/>
    <property type="molecule type" value="Genomic_DNA"/>
</dbReference>
<evidence type="ECO:0000313" key="3">
    <source>
        <dbReference type="Proteomes" id="UP001601627"/>
    </source>
</evidence>
<evidence type="ECO:0000313" key="2">
    <source>
        <dbReference type="EMBL" id="MFF1272443.1"/>
    </source>
</evidence>
<evidence type="ECO:0000256" key="1">
    <source>
        <dbReference type="SAM" id="MobiDB-lite"/>
    </source>
</evidence>
<dbReference type="RefSeq" id="WP_388232868.1">
    <property type="nucleotide sequence ID" value="NZ_JBHVZQ010000002.1"/>
</dbReference>
<feature type="region of interest" description="Disordered" evidence="1">
    <location>
        <begin position="1"/>
        <end position="22"/>
    </location>
</feature>
<dbReference type="Proteomes" id="UP001601627">
    <property type="component" value="Unassembled WGS sequence"/>
</dbReference>
<feature type="compositionally biased region" description="Low complexity" evidence="1">
    <location>
        <begin position="1"/>
        <end position="12"/>
    </location>
</feature>
<reference evidence="2 3" key="1">
    <citation type="submission" date="2024-09" db="EMBL/GenBank/DDBJ databases">
        <title>The Natural Products Discovery Center: Release of the First 8490 Sequenced Strains for Exploring Actinobacteria Biosynthetic Diversity.</title>
        <authorList>
            <person name="Kalkreuter E."/>
            <person name="Kautsar S.A."/>
            <person name="Yang D."/>
            <person name="Bader C.D."/>
            <person name="Teijaro C.N."/>
            <person name="Fluegel L."/>
            <person name="Davis C.M."/>
            <person name="Simpson J.R."/>
            <person name="Lauterbach L."/>
            <person name="Steele A.D."/>
            <person name="Gui C."/>
            <person name="Meng S."/>
            <person name="Li G."/>
            <person name="Viehrig K."/>
            <person name="Ye F."/>
            <person name="Su P."/>
            <person name="Kiefer A.F."/>
            <person name="Nichols A."/>
            <person name="Cepeda A.J."/>
            <person name="Yan W."/>
            <person name="Fan B."/>
            <person name="Jiang Y."/>
            <person name="Adhikari A."/>
            <person name="Zheng C.-J."/>
            <person name="Schuster L."/>
            <person name="Cowan T.M."/>
            <person name="Smanski M.J."/>
            <person name="Chevrette M.G."/>
            <person name="De Carvalho L.P.S."/>
            <person name="Shen B."/>
        </authorList>
    </citation>
    <scope>NUCLEOTIDE SEQUENCE [LARGE SCALE GENOMIC DNA]</scope>
    <source>
        <strain evidence="2 3">NPDC058328</strain>
    </source>
</reference>
<accession>A0ABW6Q0N5</accession>